<keyword evidence="3" id="KW-1185">Reference proteome</keyword>
<organism evidence="2 3">
    <name type="scientific">Scleroderma citrinum Foug A</name>
    <dbReference type="NCBI Taxonomy" id="1036808"/>
    <lineage>
        <taxon>Eukaryota</taxon>
        <taxon>Fungi</taxon>
        <taxon>Dikarya</taxon>
        <taxon>Basidiomycota</taxon>
        <taxon>Agaricomycotina</taxon>
        <taxon>Agaricomycetes</taxon>
        <taxon>Agaricomycetidae</taxon>
        <taxon>Boletales</taxon>
        <taxon>Sclerodermatineae</taxon>
        <taxon>Sclerodermataceae</taxon>
        <taxon>Scleroderma</taxon>
    </lineage>
</organism>
<dbReference type="AlphaFoldDB" id="A0A0C3E0M8"/>
<dbReference type="HOGENOM" id="CLU_2028115_0_0_1"/>
<gene>
    <name evidence="2" type="ORF">SCLCIDRAFT_1215397</name>
</gene>
<dbReference type="InParanoid" id="A0A0C3E0M8"/>
<protein>
    <submittedName>
        <fullName evidence="2">Uncharacterized protein</fullName>
    </submittedName>
</protein>
<accession>A0A0C3E0M8</accession>
<name>A0A0C3E0M8_9AGAM</name>
<reference evidence="2 3" key="1">
    <citation type="submission" date="2014-04" db="EMBL/GenBank/DDBJ databases">
        <authorList>
            <consortium name="DOE Joint Genome Institute"/>
            <person name="Kuo A."/>
            <person name="Kohler A."/>
            <person name="Nagy L.G."/>
            <person name="Floudas D."/>
            <person name="Copeland A."/>
            <person name="Barry K.W."/>
            <person name="Cichocki N."/>
            <person name="Veneault-Fourrey C."/>
            <person name="LaButti K."/>
            <person name="Lindquist E.A."/>
            <person name="Lipzen A."/>
            <person name="Lundell T."/>
            <person name="Morin E."/>
            <person name="Murat C."/>
            <person name="Sun H."/>
            <person name="Tunlid A."/>
            <person name="Henrissat B."/>
            <person name="Grigoriev I.V."/>
            <person name="Hibbett D.S."/>
            <person name="Martin F."/>
            <person name="Nordberg H.P."/>
            <person name="Cantor M.N."/>
            <person name="Hua S.X."/>
        </authorList>
    </citation>
    <scope>NUCLEOTIDE SEQUENCE [LARGE SCALE GENOMIC DNA]</scope>
    <source>
        <strain evidence="2 3">Foug A</strain>
    </source>
</reference>
<proteinExistence type="predicted"/>
<evidence type="ECO:0000256" key="1">
    <source>
        <dbReference type="SAM" id="MobiDB-lite"/>
    </source>
</evidence>
<evidence type="ECO:0000313" key="3">
    <source>
        <dbReference type="Proteomes" id="UP000053989"/>
    </source>
</evidence>
<evidence type="ECO:0000313" key="2">
    <source>
        <dbReference type="EMBL" id="KIM62054.1"/>
    </source>
</evidence>
<reference evidence="3" key="2">
    <citation type="submission" date="2015-01" db="EMBL/GenBank/DDBJ databases">
        <title>Evolutionary Origins and Diversification of the Mycorrhizal Mutualists.</title>
        <authorList>
            <consortium name="DOE Joint Genome Institute"/>
            <consortium name="Mycorrhizal Genomics Consortium"/>
            <person name="Kohler A."/>
            <person name="Kuo A."/>
            <person name="Nagy L.G."/>
            <person name="Floudas D."/>
            <person name="Copeland A."/>
            <person name="Barry K.W."/>
            <person name="Cichocki N."/>
            <person name="Veneault-Fourrey C."/>
            <person name="LaButti K."/>
            <person name="Lindquist E.A."/>
            <person name="Lipzen A."/>
            <person name="Lundell T."/>
            <person name="Morin E."/>
            <person name="Murat C."/>
            <person name="Riley R."/>
            <person name="Ohm R."/>
            <person name="Sun H."/>
            <person name="Tunlid A."/>
            <person name="Henrissat B."/>
            <person name="Grigoriev I.V."/>
            <person name="Hibbett D.S."/>
            <person name="Martin F."/>
        </authorList>
    </citation>
    <scope>NUCLEOTIDE SEQUENCE [LARGE SCALE GENOMIC DNA]</scope>
    <source>
        <strain evidence="3">Foug A</strain>
    </source>
</reference>
<sequence length="122" mass="13610">MIKTTVDVSVGDAGQHGRHKSSHDAGDTSASPLTRHPPPSHPPERAGCVLLPGLSSSVSTQWKCDLHLHYSNYSTKCGHLQVIWLPHPSTRREERQRRLFSRCPICLRRLSGPSILETKDQQ</sequence>
<dbReference type="EMBL" id="KN822045">
    <property type="protein sequence ID" value="KIM62054.1"/>
    <property type="molecule type" value="Genomic_DNA"/>
</dbReference>
<feature type="region of interest" description="Disordered" evidence="1">
    <location>
        <begin position="1"/>
        <end position="47"/>
    </location>
</feature>
<dbReference type="Proteomes" id="UP000053989">
    <property type="component" value="Unassembled WGS sequence"/>
</dbReference>